<organism evidence="12 13">
    <name type="scientific">Effusibacillus consociatus</name>
    <dbReference type="NCBI Taxonomy" id="1117041"/>
    <lineage>
        <taxon>Bacteria</taxon>
        <taxon>Bacillati</taxon>
        <taxon>Bacillota</taxon>
        <taxon>Bacilli</taxon>
        <taxon>Bacillales</taxon>
        <taxon>Alicyclobacillaceae</taxon>
        <taxon>Effusibacillus</taxon>
    </lineage>
</organism>
<dbReference type="Pfam" id="PF01225">
    <property type="entry name" value="Mur_ligase"/>
    <property type="match status" value="1"/>
</dbReference>
<evidence type="ECO:0000256" key="6">
    <source>
        <dbReference type="ARBA" id="ARBA00023306"/>
    </source>
</evidence>
<dbReference type="InterPro" id="IPR005761">
    <property type="entry name" value="UDP-N-AcMur-Glu-dNH2Pim_ligase"/>
</dbReference>
<dbReference type="EC" id="6.3.2.13" evidence="12"/>
<dbReference type="Gene3D" id="3.90.190.20">
    <property type="entry name" value="Mur ligase, C-terminal domain"/>
    <property type="match status" value="1"/>
</dbReference>
<comment type="caution">
    <text evidence="12">The sequence shown here is derived from an EMBL/GenBank/DDBJ whole genome shotgun (WGS) entry which is preliminary data.</text>
</comment>
<keyword evidence="4 8" id="KW-0133">Cell shape</keyword>
<dbReference type="InterPro" id="IPR036615">
    <property type="entry name" value="Mur_ligase_C_dom_sf"/>
</dbReference>
<dbReference type="PANTHER" id="PTHR23135:SF4">
    <property type="entry name" value="UDP-N-ACETYLMURAMOYL-L-ALANYL-D-GLUTAMATE--2,6-DIAMINOPIMELATE LIGASE MURE HOMOLOG, CHLOROPLASTIC"/>
    <property type="match status" value="1"/>
</dbReference>
<dbReference type="PANTHER" id="PTHR23135">
    <property type="entry name" value="MUR LIGASE FAMILY MEMBER"/>
    <property type="match status" value="1"/>
</dbReference>
<feature type="domain" description="Mur ligase N-terminal catalytic" evidence="9">
    <location>
        <begin position="29"/>
        <end position="75"/>
    </location>
</feature>
<feature type="domain" description="Mur ligase C-terminal" evidence="10">
    <location>
        <begin position="343"/>
        <end position="479"/>
    </location>
</feature>
<dbReference type="Proteomes" id="UP001596002">
    <property type="component" value="Unassembled WGS sequence"/>
</dbReference>
<comment type="subcellular location">
    <subcellularLocation>
        <location evidence="8">Cytoplasm</location>
    </subcellularLocation>
</comment>
<dbReference type="SUPFAM" id="SSF53623">
    <property type="entry name" value="MurD-like peptide ligases, catalytic domain"/>
    <property type="match status" value="1"/>
</dbReference>
<evidence type="ECO:0000256" key="5">
    <source>
        <dbReference type="ARBA" id="ARBA00022984"/>
    </source>
</evidence>
<comment type="similarity">
    <text evidence="2">Belongs to the MurCDEF family. MurE subfamily.</text>
</comment>
<dbReference type="NCBIfam" id="TIGR01085">
    <property type="entry name" value="murE"/>
    <property type="match status" value="1"/>
</dbReference>
<comment type="pathway">
    <text evidence="1 8">Cell wall biogenesis; peptidoglycan biosynthesis.</text>
</comment>
<reference evidence="13" key="1">
    <citation type="journal article" date="2019" name="Int. J. Syst. Evol. Microbiol.">
        <title>The Global Catalogue of Microorganisms (GCM) 10K type strain sequencing project: providing services to taxonomists for standard genome sequencing and annotation.</title>
        <authorList>
            <consortium name="The Broad Institute Genomics Platform"/>
            <consortium name="The Broad Institute Genome Sequencing Center for Infectious Disease"/>
            <person name="Wu L."/>
            <person name="Ma J."/>
        </authorList>
    </citation>
    <scope>NUCLEOTIDE SEQUENCE [LARGE SCALE GENOMIC DNA]</scope>
    <source>
        <strain evidence="13">WYCCWR 12678</strain>
    </source>
</reference>
<dbReference type="SUPFAM" id="SSF63418">
    <property type="entry name" value="MurE/MurF N-terminal domain"/>
    <property type="match status" value="1"/>
</dbReference>
<dbReference type="Gene3D" id="3.40.1390.10">
    <property type="entry name" value="MurE/MurF, N-terminal domain"/>
    <property type="match status" value="1"/>
</dbReference>
<evidence type="ECO:0000256" key="4">
    <source>
        <dbReference type="ARBA" id="ARBA00022960"/>
    </source>
</evidence>
<evidence type="ECO:0000256" key="3">
    <source>
        <dbReference type="ARBA" id="ARBA00022618"/>
    </source>
</evidence>
<keyword evidence="13" id="KW-1185">Reference proteome</keyword>
<evidence type="ECO:0000259" key="10">
    <source>
        <dbReference type="Pfam" id="PF02875"/>
    </source>
</evidence>
<dbReference type="InterPro" id="IPR000713">
    <property type="entry name" value="Mur_ligase_N"/>
</dbReference>
<gene>
    <name evidence="12" type="ORF">ACFO8Q_14610</name>
</gene>
<dbReference type="InterPro" id="IPR035911">
    <property type="entry name" value="MurE/MurF_N"/>
</dbReference>
<dbReference type="InterPro" id="IPR013221">
    <property type="entry name" value="Mur_ligase_cen"/>
</dbReference>
<dbReference type="Gene3D" id="3.40.1190.10">
    <property type="entry name" value="Mur-like, catalytic domain"/>
    <property type="match status" value="1"/>
</dbReference>
<keyword evidence="7 8" id="KW-0961">Cell wall biogenesis/degradation</keyword>
<keyword evidence="6 8" id="KW-0131">Cell cycle</keyword>
<evidence type="ECO:0000259" key="9">
    <source>
        <dbReference type="Pfam" id="PF01225"/>
    </source>
</evidence>
<evidence type="ECO:0000256" key="1">
    <source>
        <dbReference type="ARBA" id="ARBA00004752"/>
    </source>
</evidence>
<dbReference type="InterPro" id="IPR036565">
    <property type="entry name" value="Mur-like_cat_sf"/>
</dbReference>
<evidence type="ECO:0000256" key="7">
    <source>
        <dbReference type="ARBA" id="ARBA00023316"/>
    </source>
</evidence>
<evidence type="ECO:0000313" key="12">
    <source>
        <dbReference type="EMBL" id="MFC4768574.1"/>
    </source>
</evidence>
<evidence type="ECO:0000256" key="2">
    <source>
        <dbReference type="ARBA" id="ARBA00005898"/>
    </source>
</evidence>
<dbReference type="EMBL" id="JBHSHC010000108">
    <property type="protein sequence ID" value="MFC4768574.1"/>
    <property type="molecule type" value="Genomic_DNA"/>
</dbReference>
<dbReference type="InterPro" id="IPR004101">
    <property type="entry name" value="Mur_ligase_C"/>
</dbReference>
<proteinExistence type="inferred from homology"/>
<feature type="domain" description="Mur ligase central" evidence="11">
    <location>
        <begin position="111"/>
        <end position="320"/>
    </location>
</feature>
<dbReference type="Pfam" id="PF02875">
    <property type="entry name" value="Mur_ligase_C"/>
    <property type="match status" value="1"/>
</dbReference>
<evidence type="ECO:0000256" key="8">
    <source>
        <dbReference type="RuleBase" id="RU004135"/>
    </source>
</evidence>
<keyword evidence="5 8" id="KW-0573">Peptidoglycan synthesis</keyword>
<dbReference type="Pfam" id="PF08245">
    <property type="entry name" value="Mur_ligase_M"/>
    <property type="match status" value="1"/>
</dbReference>
<evidence type="ECO:0000313" key="13">
    <source>
        <dbReference type="Proteomes" id="UP001596002"/>
    </source>
</evidence>
<dbReference type="SUPFAM" id="SSF53244">
    <property type="entry name" value="MurD-like peptide ligases, peptide-binding domain"/>
    <property type="match status" value="1"/>
</dbReference>
<name>A0ABV9Q2R5_9BACL</name>
<keyword evidence="12" id="KW-0436">Ligase</keyword>
<protein>
    <submittedName>
        <fullName evidence="12">Mur ligase family protein</fullName>
        <ecNumber evidence="12">6.3.2.13</ecNumber>
    </submittedName>
</protein>
<sequence>MVMTLRKAGERMRVEALLTAIQEGSDKFGGITHNSKKVQPGYVFVALTGTIRDGHNYIEEAIKKGAVSLVCEREVSAPIPTYLTDSPRLWLARLSAAIYQHPSANQHVIGVTGSNGKTTITAMIHSFFKENGIPCGLIGTVENEVNGIRTPADLTTPEAPDLQRMLSEMLAVGTRHVVMEVSAQGVDMKRIEGTHFSIGIFTNLTPDHLDFHESMEAYFESKKSFMNTLSPNKIGIYNWDDPLVRQAGLASRREVFSYSLWNQEADLSIRSLHVSATGSQFFVKLGSKLHKYDRLIESFPFQLGLPGTHNVSNALAALLAGILSGLDPLCMRRALKKFDPVIRRMQLHEWRGVQIVDDTAMNPGSIEAVLTSFQPQNFKRMHIGFAIRGNRGLEVNRENARVLADWYNSWKRRKPQIIVTSSEGHVGINDRVSPDEEFVFLETLRKKGVPHTYYAELPRAIEHLAKTASAGDLVFLLGAQGMDDGYSILSQTRKIKDLVNEPSSARIVM</sequence>
<dbReference type="GO" id="GO:0008765">
    <property type="term" value="F:UDP-N-acetylmuramoylalanyl-D-glutamate-2,6-diaminopimelate ligase activity"/>
    <property type="evidence" value="ECO:0007669"/>
    <property type="project" value="UniProtKB-EC"/>
</dbReference>
<accession>A0ABV9Q2R5</accession>
<evidence type="ECO:0000259" key="11">
    <source>
        <dbReference type="Pfam" id="PF08245"/>
    </source>
</evidence>
<keyword evidence="3 8" id="KW-0132">Cell division</keyword>